<accession>I0HK18</accession>
<name>I0HK18_RUBGI</name>
<feature type="domain" description="HTH cro/C1-type" evidence="1">
    <location>
        <begin position="19"/>
        <end position="48"/>
    </location>
</feature>
<dbReference type="Proteomes" id="UP000007883">
    <property type="component" value="Chromosome"/>
</dbReference>
<reference evidence="2 3" key="1">
    <citation type="journal article" date="2012" name="J. Bacteriol.">
        <title>Complete genome sequence of phototrophic betaproteobacterium Rubrivivax gelatinosus IL144.</title>
        <authorList>
            <person name="Nagashima S."/>
            <person name="Kamimura A."/>
            <person name="Shimizu T."/>
            <person name="Nakamura-isaki S."/>
            <person name="Aono E."/>
            <person name="Sakamoto K."/>
            <person name="Ichikawa N."/>
            <person name="Nakazawa H."/>
            <person name="Sekine M."/>
            <person name="Yamazaki S."/>
            <person name="Fujita N."/>
            <person name="Shimada K."/>
            <person name="Hanada S."/>
            <person name="Nagashima K.V.P."/>
        </authorList>
    </citation>
    <scope>NUCLEOTIDE SEQUENCE [LARGE SCALE GENOMIC DNA]</scope>
    <source>
        <strain evidence="3">NBRC 100245 / IL144</strain>
    </source>
</reference>
<dbReference type="CDD" id="cd00093">
    <property type="entry name" value="HTH_XRE"/>
    <property type="match status" value="1"/>
</dbReference>
<dbReference type="eggNOG" id="COG1396">
    <property type="taxonomic scope" value="Bacteria"/>
</dbReference>
<dbReference type="PATRIC" id="fig|983917.3.peg.5"/>
<organism evidence="2 3">
    <name type="scientific">Rubrivivax gelatinosus (strain NBRC 100245 / IL144)</name>
    <dbReference type="NCBI Taxonomy" id="983917"/>
    <lineage>
        <taxon>Bacteria</taxon>
        <taxon>Pseudomonadati</taxon>
        <taxon>Pseudomonadota</taxon>
        <taxon>Betaproteobacteria</taxon>
        <taxon>Burkholderiales</taxon>
        <taxon>Sphaerotilaceae</taxon>
        <taxon>Rubrivivax</taxon>
    </lineage>
</organism>
<dbReference type="Gene3D" id="1.10.260.40">
    <property type="entry name" value="lambda repressor-like DNA-binding domains"/>
    <property type="match status" value="1"/>
</dbReference>
<evidence type="ECO:0000259" key="1">
    <source>
        <dbReference type="PROSITE" id="PS50943"/>
    </source>
</evidence>
<protein>
    <submittedName>
        <fullName evidence="2">Transcriptional regulator, Xre family</fullName>
    </submittedName>
</protein>
<dbReference type="SMART" id="SM00530">
    <property type="entry name" value="HTH_XRE"/>
    <property type="match status" value="1"/>
</dbReference>
<dbReference type="STRING" id="983917.RGE_00100"/>
<gene>
    <name evidence="2" type="ordered locus">RGE_00100</name>
</gene>
<dbReference type="GO" id="GO:0003677">
    <property type="term" value="F:DNA binding"/>
    <property type="evidence" value="ECO:0007669"/>
    <property type="project" value="InterPro"/>
</dbReference>
<dbReference type="SUPFAM" id="SSF47413">
    <property type="entry name" value="lambda repressor-like DNA-binding domains"/>
    <property type="match status" value="1"/>
</dbReference>
<dbReference type="KEGG" id="rge:RGE_00100"/>
<dbReference type="EMBL" id="AP012320">
    <property type="protein sequence ID" value="BAL93355.1"/>
    <property type="molecule type" value="Genomic_DNA"/>
</dbReference>
<evidence type="ECO:0000313" key="3">
    <source>
        <dbReference type="Proteomes" id="UP000007883"/>
    </source>
</evidence>
<dbReference type="HOGENOM" id="CLU_066192_47_2_4"/>
<dbReference type="RefSeq" id="WP_014426248.1">
    <property type="nucleotide sequence ID" value="NC_017075.1"/>
</dbReference>
<dbReference type="Pfam" id="PF01381">
    <property type="entry name" value="HTH_3"/>
    <property type="match status" value="1"/>
</dbReference>
<dbReference type="InterPro" id="IPR010982">
    <property type="entry name" value="Lambda_DNA-bd_dom_sf"/>
</dbReference>
<dbReference type="AlphaFoldDB" id="I0HK18"/>
<dbReference type="PROSITE" id="PS50943">
    <property type="entry name" value="HTH_CROC1"/>
    <property type="match status" value="1"/>
</dbReference>
<dbReference type="InterPro" id="IPR001387">
    <property type="entry name" value="Cro/C1-type_HTH"/>
</dbReference>
<keyword evidence="3" id="KW-1185">Reference proteome</keyword>
<sequence>MPASQTQPLLTAAQLGHWLRSARKARGLTQAEVGARLGLSQNRVSHLELHADELSLRQLLTWCAVVGLELGVAERGGAAATSPADMPEW</sequence>
<evidence type="ECO:0000313" key="2">
    <source>
        <dbReference type="EMBL" id="BAL93355.1"/>
    </source>
</evidence>
<proteinExistence type="predicted"/>